<feature type="domain" description="B box-type" evidence="3">
    <location>
        <begin position="20"/>
        <end position="61"/>
    </location>
</feature>
<dbReference type="Proteomes" id="UP001162131">
    <property type="component" value="Unassembled WGS sequence"/>
</dbReference>
<dbReference type="PANTHER" id="PTHR25462">
    <property type="entry name" value="BONUS, ISOFORM C-RELATED"/>
    <property type="match status" value="1"/>
</dbReference>
<evidence type="ECO:0000256" key="2">
    <source>
        <dbReference type="SAM" id="Coils"/>
    </source>
</evidence>
<dbReference type="InterPro" id="IPR000315">
    <property type="entry name" value="Znf_B-box"/>
</dbReference>
<dbReference type="Gene3D" id="3.30.160.60">
    <property type="entry name" value="Classic Zinc Finger"/>
    <property type="match status" value="1"/>
</dbReference>
<dbReference type="SMART" id="SM00336">
    <property type="entry name" value="BBOX"/>
    <property type="match status" value="1"/>
</dbReference>
<evidence type="ECO:0000313" key="4">
    <source>
        <dbReference type="EMBL" id="CAG9328717.1"/>
    </source>
</evidence>
<dbReference type="EMBL" id="CAJZBQ010000046">
    <property type="protein sequence ID" value="CAG9328717.1"/>
    <property type="molecule type" value="Genomic_DNA"/>
</dbReference>
<feature type="coiled-coil region" evidence="2">
    <location>
        <begin position="108"/>
        <end position="154"/>
    </location>
</feature>
<evidence type="ECO:0000313" key="5">
    <source>
        <dbReference type="Proteomes" id="UP001162131"/>
    </source>
</evidence>
<dbReference type="PROSITE" id="PS50119">
    <property type="entry name" value="ZF_BBOX"/>
    <property type="match status" value="1"/>
</dbReference>
<organism evidence="4 5">
    <name type="scientific">Blepharisma stoltei</name>
    <dbReference type="NCBI Taxonomy" id="1481888"/>
    <lineage>
        <taxon>Eukaryota</taxon>
        <taxon>Sar</taxon>
        <taxon>Alveolata</taxon>
        <taxon>Ciliophora</taxon>
        <taxon>Postciliodesmatophora</taxon>
        <taxon>Heterotrichea</taxon>
        <taxon>Heterotrichida</taxon>
        <taxon>Blepharismidae</taxon>
        <taxon>Blepharisma</taxon>
    </lineage>
</organism>
<dbReference type="GO" id="GO:0008270">
    <property type="term" value="F:zinc ion binding"/>
    <property type="evidence" value="ECO:0007669"/>
    <property type="project" value="UniProtKB-KW"/>
</dbReference>
<comment type="caution">
    <text evidence="4">The sequence shown here is derived from an EMBL/GenBank/DDBJ whole genome shotgun (WGS) entry which is preliminary data.</text>
</comment>
<keyword evidence="5" id="KW-1185">Reference proteome</keyword>
<proteinExistence type="predicted"/>
<dbReference type="Pfam" id="PF00643">
    <property type="entry name" value="zf-B_box"/>
    <property type="match status" value="1"/>
</dbReference>
<evidence type="ECO:0000259" key="3">
    <source>
        <dbReference type="PROSITE" id="PS50119"/>
    </source>
</evidence>
<accession>A0AAU9JW25</accession>
<dbReference type="AlphaFoldDB" id="A0AAU9JW25"/>
<keyword evidence="1" id="KW-0863">Zinc-finger</keyword>
<gene>
    <name evidence="4" type="ORF">BSTOLATCC_MIC46708</name>
</gene>
<sequence>MSSSRSTIRGSDVLVKSEELDVGYCKEHGRSNEAFCEECRVVICPTCIMFGSHKGHSVQSPNLASRFIRDKIDKTTKSGKLNPEYTDRFLADIRDAKHKAMTLEETVIQKIDEDFRKLKTALKKRREELKESVFDHFETEIEKIAEQERKWEEKESLSKMLLENSSNPDDEALVKNSLTVLNAIDSLNEDVEFKTVKLITSIDLSFNSAAQGVSLGFSQLIHGLEEIGKFGDNKQLQFRA</sequence>
<name>A0AAU9JW25_9CILI</name>
<dbReference type="CDD" id="cd19756">
    <property type="entry name" value="Bbox2"/>
    <property type="match status" value="1"/>
</dbReference>
<dbReference type="InterPro" id="IPR047153">
    <property type="entry name" value="TRIM45/56/19-like"/>
</dbReference>
<keyword evidence="1" id="KW-0862">Zinc</keyword>
<dbReference type="PANTHER" id="PTHR25462:SF296">
    <property type="entry name" value="MEIOTIC P26, ISOFORM F"/>
    <property type="match status" value="1"/>
</dbReference>
<evidence type="ECO:0000256" key="1">
    <source>
        <dbReference type="PROSITE-ProRule" id="PRU00024"/>
    </source>
</evidence>
<dbReference type="SUPFAM" id="SSF57845">
    <property type="entry name" value="B-box zinc-binding domain"/>
    <property type="match status" value="1"/>
</dbReference>
<keyword evidence="1" id="KW-0479">Metal-binding</keyword>
<protein>
    <recommendedName>
        <fullName evidence="3">B box-type domain-containing protein</fullName>
    </recommendedName>
</protein>
<reference evidence="4" key="1">
    <citation type="submission" date="2021-09" db="EMBL/GenBank/DDBJ databases">
        <authorList>
            <consortium name="AG Swart"/>
            <person name="Singh M."/>
            <person name="Singh A."/>
            <person name="Seah K."/>
            <person name="Emmerich C."/>
        </authorList>
    </citation>
    <scope>NUCLEOTIDE SEQUENCE</scope>
    <source>
        <strain evidence="4">ATCC30299</strain>
    </source>
</reference>
<keyword evidence="2" id="KW-0175">Coiled coil</keyword>